<dbReference type="AlphaFoldDB" id="A0A928VS62"/>
<evidence type="ECO:0000313" key="2">
    <source>
        <dbReference type="Proteomes" id="UP000625316"/>
    </source>
</evidence>
<sequence length="88" mass="10110">RATCSKTSKRRVKTYARYKPCVRPGVYRPGDEAPGTGGKDRCTAAGISGPALACPINARRREIRRRRVDRCYRLTVRRIKRYTDIKVR</sequence>
<accession>A0A928VS62</accession>
<proteinExistence type="predicted"/>
<protein>
    <submittedName>
        <fullName evidence="1">Uncharacterized protein</fullName>
    </submittedName>
</protein>
<comment type="caution">
    <text evidence="1">The sequence shown here is derived from an EMBL/GenBank/DDBJ whole genome shotgun (WGS) entry which is preliminary data.</text>
</comment>
<feature type="non-terminal residue" evidence="1">
    <location>
        <position position="1"/>
    </location>
</feature>
<dbReference type="EMBL" id="JADEXQ010000068">
    <property type="protein sequence ID" value="MBE9031567.1"/>
    <property type="molecule type" value="Genomic_DNA"/>
</dbReference>
<evidence type="ECO:0000313" key="1">
    <source>
        <dbReference type="EMBL" id="MBE9031567.1"/>
    </source>
</evidence>
<name>A0A928VS62_9CYAN</name>
<gene>
    <name evidence="1" type="ORF">IQ266_17680</name>
</gene>
<dbReference type="Proteomes" id="UP000625316">
    <property type="component" value="Unassembled WGS sequence"/>
</dbReference>
<reference evidence="1" key="1">
    <citation type="submission" date="2020-10" db="EMBL/GenBank/DDBJ databases">
        <authorList>
            <person name="Castelo-Branco R."/>
            <person name="Eusebio N."/>
            <person name="Adriana R."/>
            <person name="Vieira A."/>
            <person name="Brugerolle De Fraissinette N."/>
            <person name="Rezende De Castro R."/>
            <person name="Schneider M.P."/>
            <person name="Vasconcelos V."/>
            <person name="Leao P.N."/>
        </authorList>
    </citation>
    <scope>NUCLEOTIDE SEQUENCE</scope>
    <source>
        <strain evidence="1">LEGE 11480</strain>
    </source>
</reference>
<keyword evidence="2" id="KW-1185">Reference proteome</keyword>
<dbReference type="RefSeq" id="WP_264326395.1">
    <property type="nucleotide sequence ID" value="NZ_JADEXQ010000068.1"/>
</dbReference>
<organism evidence="1 2">
    <name type="scientific">Romeriopsis navalis LEGE 11480</name>
    <dbReference type="NCBI Taxonomy" id="2777977"/>
    <lineage>
        <taxon>Bacteria</taxon>
        <taxon>Bacillati</taxon>
        <taxon>Cyanobacteriota</taxon>
        <taxon>Cyanophyceae</taxon>
        <taxon>Leptolyngbyales</taxon>
        <taxon>Leptolyngbyaceae</taxon>
        <taxon>Romeriopsis</taxon>
        <taxon>Romeriopsis navalis</taxon>
    </lineage>
</organism>